<dbReference type="EMBL" id="AWUE01015860">
    <property type="protein sequence ID" value="OMO95246.1"/>
    <property type="molecule type" value="Genomic_DNA"/>
</dbReference>
<keyword evidence="2" id="KW-1185">Reference proteome</keyword>
<evidence type="ECO:0000313" key="1">
    <source>
        <dbReference type="EMBL" id="OMO95246.1"/>
    </source>
</evidence>
<evidence type="ECO:0000313" key="2">
    <source>
        <dbReference type="Proteomes" id="UP000187203"/>
    </source>
</evidence>
<comment type="caution">
    <text evidence="1">The sequence shown here is derived from an EMBL/GenBank/DDBJ whole genome shotgun (WGS) entry which is preliminary data.</text>
</comment>
<accession>A0A1R3JK64</accession>
<proteinExistence type="predicted"/>
<dbReference type="AlphaFoldDB" id="A0A1R3JK64"/>
<sequence length="37" mass="4504">MWQLRWQRGAGPIHMQQWISLPVEEFACNYSELMNRP</sequence>
<reference evidence="2" key="1">
    <citation type="submission" date="2013-09" db="EMBL/GenBank/DDBJ databases">
        <title>Corchorus olitorius genome sequencing.</title>
        <authorList>
            <person name="Alam M."/>
            <person name="Haque M.S."/>
            <person name="Islam M.S."/>
            <person name="Emdad E.M."/>
            <person name="Islam M.M."/>
            <person name="Ahmed B."/>
            <person name="Halim A."/>
            <person name="Hossen Q.M.M."/>
            <person name="Hossain M.Z."/>
            <person name="Ahmed R."/>
            <person name="Khan M.M."/>
            <person name="Islam R."/>
            <person name="Rashid M.M."/>
            <person name="Khan S.A."/>
            <person name="Rahman M.S."/>
            <person name="Alam M."/>
            <person name="Yahiya A.S."/>
            <person name="Khan M.S."/>
            <person name="Azam M.S."/>
            <person name="Haque T."/>
            <person name="Lashkar M.Z.H."/>
            <person name="Akhand A.I."/>
            <person name="Morshed G."/>
            <person name="Roy S."/>
            <person name="Uddin K.S."/>
            <person name="Rabeya T."/>
            <person name="Hossain A.S."/>
            <person name="Chowdhury A."/>
            <person name="Snigdha A.R."/>
            <person name="Mortoza M.S."/>
            <person name="Matin S.A."/>
            <person name="Hoque S.M.E."/>
            <person name="Islam M.K."/>
            <person name="Roy D.K."/>
            <person name="Haider R."/>
            <person name="Moosa M.M."/>
            <person name="Elias S.M."/>
            <person name="Hasan A.M."/>
            <person name="Jahan S."/>
            <person name="Shafiuddin M."/>
            <person name="Mahmood N."/>
            <person name="Shommy N.S."/>
        </authorList>
    </citation>
    <scope>NUCLEOTIDE SEQUENCE [LARGE SCALE GENOMIC DNA]</scope>
    <source>
        <strain evidence="2">cv. O-4</strain>
    </source>
</reference>
<protein>
    <submittedName>
        <fullName evidence="1">Uncharacterized protein</fullName>
    </submittedName>
</protein>
<gene>
    <name evidence="1" type="ORF">COLO4_16021</name>
</gene>
<name>A0A1R3JK64_9ROSI</name>
<organism evidence="1 2">
    <name type="scientific">Corchorus olitorius</name>
    <dbReference type="NCBI Taxonomy" id="93759"/>
    <lineage>
        <taxon>Eukaryota</taxon>
        <taxon>Viridiplantae</taxon>
        <taxon>Streptophyta</taxon>
        <taxon>Embryophyta</taxon>
        <taxon>Tracheophyta</taxon>
        <taxon>Spermatophyta</taxon>
        <taxon>Magnoliopsida</taxon>
        <taxon>eudicotyledons</taxon>
        <taxon>Gunneridae</taxon>
        <taxon>Pentapetalae</taxon>
        <taxon>rosids</taxon>
        <taxon>malvids</taxon>
        <taxon>Malvales</taxon>
        <taxon>Malvaceae</taxon>
        <taxon>Grewioideae</taxon>
        <taxon>Apeibeae</taxon>
        <taxon>Corchorus</taxon>
    </lineage>
</organism>
<dbReference type="Proteomes" id="UP000187203">
    <property type="component" value="Unassembled WGS sequence"/>
</dbReference>